<keyword evidence="7" id="KW-1185">Reference proteome</keyword>
<dbReference type="PROSITE" id="PS00895">
    <property type="entry name" value="3_HYDROXYISOBUT_DH"/>
    <property type="match status" value="1"/>
</dbReference>
<proteinExistence type="inferred from homology"/>
<dbReference type="Pfam" id="PF03446">
    <property type="entry name" value="NAD_binding_2"/>
    <property type="match status" value="1"/>
</dbReference>
<dbReference type="PANTHER" id="PTHR43060:SF15">
    <property type="entry name" value="3-HYDROXYISOBUTYRATE DEHYDROGENASE-LIKE 1, MITOCHONDRIAL-RELATED"/>
    <property type="match status" value="1"/>
</dbReference>
<evidence type="ECO:0000313" key="6">
    <source>
        <dbReference type="EMBL" id="MBK1631519.1"/>
    </source>
</evidence>
<evidence type="ECO:0000259" key="5">
    <source>
        <dbReference type="Pfam" id="PF14833"/>
    </source>
</evidence>
<evidence type="ECO:0000313" key="7">
    <source>
        <dbReference type="Proteomes" id="UP000748752"/>
    </source>
</evidence>
<dbReference type="Proteomes" id="UP000748752">
    <property type="component" value="Unassembled WGS sequence"/>
</dbReference>
<dbReference type="EMBL" id="NRRV01000027">
    <property type="protein sequence ID" value="MBK1631519.1"/>
    <property type="molecule type" value="Genomic_DNA"/>
</dbReference>
<accession>A0ABS1CHY7</accession>
<dbReference type="RefSeq" id="WP_200237878.1">
    <property type="nucleotide sequence ID" value="NZ_NRRV01000027.1"/>
</dbReference>
<gene>
    <name evidence="6" type="ORF">CKO31_12350</name>
</gene>
<sequence length="319" mass="32186">MTARIGFIGLGIMGRPMALNLLAAGHELSVYARRTEALTPVTDAGARACDSPAGVAREADIVFTMLADTPDVAEVVLGTGGGTGGSTTGVSASDGGGDDRRARAVIAGIRPGSVVVDMSTISPAVTRQIAAELAPAGATMLDAPVSGGDIGARDGTLSIMVGGPAEAFAQLAPLFEILGRHVVHVGEHGAGQICKACNQIVVGQTIAGVGEALLLAEAAGVDGARVREALLGGFAGSRILEVHGQRMLDDNYTPGFKAALHQKDMRIVQETAHELGLGLPGAALVAQLLNTLVGRGDGGLDSAALHLAQRRLNAQGESS</sequence>
<name>A0ABS1CHY7_9GAMM</name>
<dbReference type="SUPFAM" id="SSF48179">
    <property type="entry name" value="6-phosphogluconate dehydrogenase C-terminal domain-like"/>
    <property type="match status" value="1"/>
</dbReference>
<dbReference type="InterPro" id="IPR015815">
    <property type="entry name" value="HIBADH-related"/>
</dbReference>
<evidence type="ECO:0000256" key="1">
    <source>
        <dbReference type="ARBA" id="ARBA00009080"/>
    </source>
</evidence>
<dbReference type="PANTHER" id="PTHR43060">
    <property type="entry name" value="3-HYDROXYISOBUTYRATE DEHYDROGENASE-LIKE 1, MITOCHONDRIAL-RELATED"/>
    <property type="match status" value="1"/>
</dbReference>
<dbReference type="InterPro" id="IPR029154">
    <property type="entry name" value="HIBADH-like_NADP-bd"/>
</dbReference>
<evidence type="ECO:0000259" key="4">
    <source>
        <dbReference type="Pfam" id="PF03446"/>
    </source>
</evidence>
<dbReference type="InterPro" id="IPR002204">
    <property type="entry name" value="3-OH-isobutyrate_DH-rel_CS"/>
</dbReference>
<dbReference type="Pfam" id="PF14833">
    <property type="entry name" value="NAD_binding_11"/>
    <property type="match status" value="1"/>
</dbReference>
<feature type="domain" description="6-phosphogluconate dehydrogenase NADP-binding" evidence="4">
    <location>
        <begin position="4"/>
        <end position="186"/>
    </location>
</feature>
<dbReference type="InterPro" id="IPR013328">
    <property type="entry name" value="6PGD_dom2"/>
</dbReference>
<evidence type="ECO:0000256" key="2">
    <source>
        <dbReference type="ARBA" id="ARBA00023002"/>
    </source>
</evidence>
<dbReference type="InterPro" id="IPR036291">
    <property type="entry name" value="NAD(P)-bd_dom_sf"/>
</dbReference>
<dbReference type="Gene3D" id="3.40.50.720">
    <property type="entry name" value="NAD(P)-binding Rossmann-like Domain"/>
    <property type="match status" value="1"/>
</dbReference>
<keyword evidence="2" id="KW-0560">Oxidoreductase</keyword>
<dbReference type="PIRSF" id="PIRSF000103">
    <property type="entry name" value="HIBADH"/>
    <property type="match status" value="1"/>
</dbReference>
<feature type="domain" description="3-hydroxyisobutyrate dehydrogenase-like NAD-binding" evidence="5">
    <location>
        <begin position="189"/>
        <end position="305"/>
    </location>
</feature>
<comment type="similarity">
    <text evidence="1">Belongs to the HIBADH-related family.</text>
</comment>
<protein>
    <submittedName>
        <fullName evidence="6">2-hydroxy-3-oxopropionate reductase</fullName>
    </submittedName>
</protein>
<reference evidence="6 7" key="1">
    <citation type="journal article" date="2020" name="Microorganisms">
        <title>Osmotic Adaptation and Compatible Solute Biosynthesis of Phototrophic Bacteria as Revealed from Genome Analyses.</title>
        <authorList>
            <person name="Imhoff J.F."/>
            <person name="Rahn T."/>
            <person name="Kunzel S."/>
            <person name="Keller A."/>
            <person name="Neulinger S.C."/>
        </authorList>
    </citation>
    <scope>NUCLEOTIDE SEQUENCE [LARGE SCALE GENOMIC DNA]</scope>
    <source>
        <strain evidence="6 7">DSM 6210</strain>
    </source>
</reference>
<dbReference type="SUPFAM" id="SSF51735">
    <property type="entry name" value="NAD(P)-binding Rossmann-fold domains"/>
    <property type="match status" value="1"/>
</dbReference>
<dbReference type="InterPro" id="IPR006115">
    <property type="entry name" value="6PGDH_NADP-bd"/>
</dbReference>
<dbReference type="InterPro" id="IPR008927">
    <property type="entry name" value="6-PGluconate_DH-like_C_sf"/>
</dbReference>
<keyword evidence="3" id="KW-0520">NAD</keyword>
<comment type="caution">
    <text evidence="6">The sequence shown here is derived from an EMBL/GenBank/DDBJ whole genome shotgun (WGS) entry which is preliminary data.</text>
</comment>
<dbReference type="Gene3D" id="1.10.1040.10">
    <property type="entry name" value="N-(1-d-carboxylethyl)-l-norvaline Dehydrogenase, domain 2"/>
    <property type="match status" value="1"/>
</dbReference>
<organism evidence="6 7">
    <name type="scientific">Thiohalocapsa halophila</name>
    <dbReference type="NCBI Taxonomy" id="69359"/>
    <lineage>
        <taxon>Bacteria</taxon>
        <taxon>Pseudomonadati</taxon>
        <taxon>Pseudomonadota</taxon>
        <taxon>Gammaproteobacteria</taxon>
        <taxon>Chromatiales</taxon>
        <taxon>Chromatiaceae</taxon>
        <taxon>Thiohalocapsa</taxon>
    </lineage>
</organism>
<evidence type="ECO:0000256" key="3">
    <source>
        <dbReference type="ARBA" id="ARBA00023027"/>
    </source>
</evidence>